<name>A0A2Z3NAX1_GEOTH</name>
<gene>
    <name evidence="1" type="ORF">C1N76_17185</name>
</gene>
<proteinExistence type="predicted"/>
<sequence>MTFVGPDMTQTLGQLERVEEMGRDAEVLNWMPSPFTKKEGQWLQQAMEHYMMKKG</sequence>
<dbReference type="Proteomes" id="UP000246996">
    <property type="component" value="Chromosome"/>
</dbReference>
<organism evidence="1 2">
    <name type="scientific">Geobacillus thermoleovorans</name>
    <name type="common">Bacillus thermoleovorans</name>
    <dbReference type="NCBI Taxonomy" id="33941"/>
    <lineage>
        <taxon>Bacteria</taxon>
        <taxon>Bacillati</taxon>
        <taxon>Bacillota</taxon>
        <taxon>Bacilli</taxon>
        <taxon>Bacillales</taxon>
        <taxon>Anoxybacillaceae</taxon>
        <taxon>Geobacillus</taxon>
        <taxon>Geobacillus thermoleovorans group</taxon>
    </lineage>
</organism>
<protein>
    <submittedName>
        <fullName evidence="1">MerR family transcriptional regulator</fullName>
    </submittedName>
</protein>
<reference evidence="2" key="1">
    <citation type="submission" date="2018-02" db="EMBL/GenBank/DDBJ databases">
        <title>The complete genome of bacterial strain SGAirxxxx.</title>
        <authorList>
            <person name="Schuster S.C."/>
        </authorList>
    </citation>
    <scope>NUCLEOTIDE SEQUENCE [LARGE SCALE GENOMIC DNA]</scope>
    <source>
        <strain evidence="2">SGAir0734</strain>
    </source>
</reference>
<evidence type="ECO:0000313" key="1">
    <source>
        <dbReference type="EMBL" id="AWO76066.1"/>
    </source>
</evidence>
<accession>A0A2Z3NAX1</accession>
<dbReference type="EMBL" id="CP027303">
    <property type="protein sequence ID" value="AWO76066.1"/>
    <property type="molecule type" value="Genomic_DNA"/>
</dbReference>
<dbReference type="AlphaFoldDB" id="A0A2Z3NAX1"/>
<evidence type="ECO:0000313" key="2">
    <source>
        <dbReference type="Proteomes" id="UP000246996"/>
    </source>
</evidence>